<keyword evidence="1 3" id="KW-0853">WD repeat</keyword>
<evidence type="ECO:0008006" key="7">
    <source>
        <dbReference type="Google" id="ProtNLM"/>
    </source>
</evidence>
<evidence type="ECO:0000256" key="4">
    <source>
        <dbReference type="SAM" id="MobiDB-lite"/>
    </source>
</evidence>
<dbReference type="PANTHER" id="PTHR16017:SF0">
    <property type="entry name" value="WD REPEAT-CONTAINING PROTEIN 70"/>
    <property type="match status" value="1"/>
</dbReference>
<dbReference type="SMART" id="SM00320">
    <property type="entry name" value="WD40"/>
    <property type="match status" value="4"/>
</dbReference>
<dbReference type="PROSITE" id="PS50082">
    <property type="entry name" value="WD_REPEATS_2"/>
    <property type="match status" value="1"/>
</dbReference>
<feature type="repeat" description="WD" evidence="3">
    <location>
        <begin position="182"/>
        <end position="224"/>
    </location>
</feature>
<dbReference type="InterPro" id="IPR001680">
    <property type="entry name" value="WD40_rpt"/>
</dbReference>
<dbReference type="EMBL" id="KI928022">
    <property type="protein sequence ID" value="ETW28686.1"/>
    <property type="molecule type" value="Genomic_DNA"/>
</dbReference>
<keyword evidence="2" id="KW-0677">Repeat</keyword>
<dbReference type="Proteomes" id="UP000030656">
    <property type="component" value="Unassembled WGS sequence"/>
</dbReference>
<dbReference type="Gene3D" id="2.130.10.10">
    <property type="entry name" value="YVTN repeat-like/Quinoprotein amine dehydrogenase"/>
    <property type="match status" value="2"/>
</dbReference>
<feature type="compositionally biased region" description="Basic residues" evidence="4">
    <location>
        <begin position="434"/>
        <end position="459"/>
    </location>
</feature>
<dbReference type="Pfam" id="PF00400">
    <property type="entry name" value="WD40"/>
    <property type="match status" value="2"/>
</dbReference>
<feature type="compositionally biased region" description="Acidic residues" evidence="4">
    <location>
        <begin position="1"/>
        <end position="23"/>
    </location>
</feature>
<dbReference type="PROSITE" id="PS50294">
    <property type="entry name" value="WD_REPEATS_REGION"/>
    <property type="match status" value="1"/>
</dbReference>
<name>A0A024VLC6_PLAFA</name>
<dbReference type="GO" id="GO:0035861">
    <property type="term" value="C:site of double-strand break"/>
    <property type="evidence" value="ECO:0007669"/>
    <property type="project" value="TreeGrafter"/>
</dbReference>
<evidence type="ECO:0000313" key="6">
    <source>
        <dbReference type="Proteomes" id="UP000030656"/>
    </source>
</evidence>
<organism evidence="5 6">
    <name type="scientific">Plasmodium falciparum FCH/4</name>
    <dbReference type="NCBI Taxonomy" id="1036724"/>
    <lineage>
        <taxon>Eukaryota</taxon>
        <taxon>Sar</taxon>
        <taxon>Alveolata</taxon>
        <taxon>Apicomplexa</taxon>
        <taxon>Aconoidasida</taxon>
        <taxon>Haemosporida</taxon>
        <taxon>Plasmodiidae</taxon>
        <taxon>Plasmodium</taxon>
        <taxon>Plasmodium (Laverania)</taxon>
    </lineage>
</organism>
<evidence type="ECO:0000313" key="5">
    <source>
        <dbReference type="EMBL" id="ETW28686.1"/>
    </source>
</evidence>
<dbReference type="InterPro" id="IPR015943">
    <property type="entry name" value="WD40/YVTN_repeat-like_dom_sf"/>
</dbReference>
<dbReference type="FunFam" id="2.130.10.10:FF:001030">
    <property type="entry name" value="WD domain-containing protein"/>
    <property type="match status" value="1"/>
</dbReference>
<evidence type="ECO:0000256" key="1">
    <source>
        <dbReference type="ARBA" id="ARBA00022574"/>
    </source>
</evidence>
<dbReference type="OrthoDB" id="10264376at2759"/>
<reference evidence="5 6" key="1">
    <citation type="submission" date="2013-02" db="EMBL/GenBank/DDBJ databases">
        <title>The Genome Annotation of Plasmodium falciparum FCH/4.</title>
        <authorList>
            <consortium name="The Broad Institute Genome Sequencing Platform"/>
            <consortium name="The Broad Institute Genome Sequencing Center for Infectious Disease"/>
            <person name="Neafsey D."/>
            <person name="Hoffman S."/>
            <person name="Volkman S."/>
            <person name="Rosenthal P."/>
            <person name="Walker B."/>
            <person name="Young S.K."/>
            <person name="Zeng Q."/>
            <person name="Gargeya S."/>
            <person name="Fitzgerald M."/>
            <person name="Haas B."/>
            <person name="Abouelleil A."/>
            <person name="Allen A.W."/>
            <person name="Alvarado L."/>
            <person name="Arachchi H.M."/>
            <person name="Berlin A.M."/>
            <person name="Chapman S.B."/>
            <person name="Gainer-Dewar J."/>
            <person name="Goldberg J."/>
            <person name="Griggs A."/>
            <person name="Gujja S."/>
            <person name="Hansen M."/>
            <person name="Howarth C."/>
            <person name="Imamovic A."/>
            <person name="Ireland A."/>
            <person name="Larimer J."/>
            <person name="McCowan C."/>
            <person name="Murphy C."/>
            <person name="Pearson M."/>
            <person name="Poon T.W."/>
            <person name="Priest M."/>
            <person name="Roberts A."/>
            <person name="Saif S."/>
            <person name="Shea T."/>
            <person name="Sisk P."/>
            <person name="Sykes S."/>
            <person name="Wortman J."/>
            <person name="Nusbaum C."/>
            <person name="Birren B."/>
        </authorList>
    </citation>
    <scope>NUCLEOTIDE SEQUENCE [LARGE SCALE GENOMIC DNA]</scope>
    <source>
        <strain evidence="5 6">FCH/4</strain>
    </source>
</reference>
<dbReference type="SUPFAM" id="SSF50978">
    <property type="entry name" value="WD40 repeat-like"/>
    <property type="match status" value="1"/>
</dbReference>
<protein>
    <recommendedName>
        <fullName evidence="7">WD repeat-containing protein 70</fullName>
    </recommendedName>
</protein>
<evidence type="ECO:0000256" key="3">
    <source>
        <dbReference type="PROSITE-ProRule" id="PRU00221"/>
    </source>
</evidence>
<gene>
    <name evidence="5" type="ORF">PFFCH_03815</name>
</gene>
<accession>A0A024VLC6</accession>
<dbReference type="AlphaFoldDB" id="A0A024VLC6"/>
<sequence length="729" mass="85890">MDDSEDVVGDDEYLDEFSDEGDSNEFLSDVEKNSNNSLDDKSKGGKCLDEESICEDKIKYDKSSIYNSYNNSCDIFNLKEEVLGIHKKNICCIKLIRNGSNLIISGNDNNVRIYEFKNMNRYEKNYTKLVSLKEGSIIQSLDARDNYILIAHGNKCFVYNKNGEYIKNSIRGDMYIKDVNKTKGHTRQINCCRFHPLNEQVFISGSLDSTIRIWDMEKENNTYGLNKELIHSQCIKVVNEKNLLTNNIISCEFTKDANSIIIGCSNGLIDIRNKLSNDYTYNYKSSDNYYIKKDVCHKDSIIDILTCKKNKNYFFTRSMDNTIKYWDLRNLHLCLHTIQDVPTIYEKSNMSYFHNEKYLIIGTQQKKKNDSILLDEHVNYISSNVNNKNNTHDIKYRQKVEDFENSQNDYDCTEETDIRKNKYKNKEEEEEEKKKKKKKKKRKNKKRKKKKKKKKKRKRKKCIINNNYIKEYKGDEDMNNFLTEMSSLNKIEKNIFGSIQIYDIENNFNLVYTKNYECSGIICTYYDEYIKQLFLGTTDGRCLIYYGDNSKKGVLDYLQQKGYKRKDETNENTFFYMKNDNIYNLDNLPKEIQITQSGNVIIKKNNLNNKKIKVNPSVQSLYQNAYERKTNVSAYAKFITDDNNNNLNYHDDIKNISNIKDDNIVEVLRNRELNKKGDDYFMKAYKYTQPNKIIDYSSSDEQEYSNILKRPKCPQCGIKNCVCGYMKNK</sequence>
<dbReference type="GO" id="GO:0005634">
    <property type="term" value="C:nucleus"/>
    <property type="evidence" value="ECO:0007669"/>
    <property type="project" value="TreeGrafter"/>
</dbReference>
<feature type="region of interest" description="Disordered" evidence="4">
    <location>
        <begin position="423"/>
        <end position="459"/>
    </location>
</feature>
<dbReference type="PANTHER" id="PTHR16017">
    <property type="entry name" value="GASTRULATION DEFECTIVE PROTEIN 1-RELATED"/>
    <property type="match status" value="1"/>
</dbReference>
<reference evidence="5 6" key="2">
    <citation type="submission" date="2013-02" db="EMBL/GenBank/DDBJ databases">
        <title>The Genome Sequence of Plasmodium falciparum FCH/4.</title>
        <authorList>
            <consortium name="The Broad Institute Genome Sequencing Platform"/>
            <consortium name="The Broad Institute Genome Sequencing Center for Infectious Disease"/>
            <person name="Neafsey D."/>
            <person name="Cheeseman I."/>
            <person name="Volkman S."/>
            <person name="Adams J."/>
            <person name="Walker B."/>
            <person name="Young S.K."/>
            <person name="Zeng Q."/>
            <person name="Gargeya S."/>
            <person name="Fitzgerald M."/>
            <person name="Haas B."/>
            <person name="Abouelleil A."/>
            <person name="Alvarado L."/>
            <person name="Arachchi H.M."/>
            <person name="Berlin A.M."/>
            <person name="Chapman S.B."/>
            <person name="Dewar J."/>
            <person name="Goldberg J."/>
            <person name="Griggs A."/>
            <person name="Gujja S."/>
            <person name="Hansen M."/>
            <person name="Howarth C."/>
            <person name="Imamovic A."/>
            <person name="Larimer J."/>
            <person name="McCowan C."/>
            <person name="Murphy C."/>
            <person name="Neiman D."/>
            <person name="Pearson M."/>
            <person name="Priest M."/>
            <person name="Roberts A."/>
            <person name="Saif S."/>
            <person name="Shea T."/>
            <person name="Sisk P."/>
            <person name="Sykes S."/>
            <person name="Wortman J."/>
            <person name="Nusbaum C."/>
            <person name="Birren B."/>
        </authorList>
    </citation>
    <scope>NUCLEOTIDE SEQUENCE [LARGE SCALE GENOMIC DNA]</scope>
    <source>
        <strain evidence="5 6">FCH/4</strain>
    </source>
</reference>
<proteinExistence type="predicted"/>
<evidence type="ECO:0000256" key="2">
    <source>
        <dbReference type="ARBA" id="ARBA00022737"/>
    </source>
</evidence>
<feature type="region of interest" description="Disordered" evidence="4">
    <location>
        <begin position="1"/>
        <end position="45"/>
    </location>
</feature>
<dbReference type="InterPro" id="IPR036322">
    <property type="entry name" value="WD40_repeat_dom_sf"/>
</dbReference>
<dbReference type="InterPro" id="IPR051858">
    <property type="entry name" value="WD_repeat_GAD-1"/>
</dbReference>